<sequence length="651" mass="72784">MAANKPKPETEATWALLDTWSLCSSCLQMFSTKKSFQVSVVDLEVSSSGDQGCQFCAALAQAYRQLSPSELKEQDRETINFSVLMSDSHTVQMMSGFAMRIQWRIFIMLQREPQLALAKEDDDDEFSRSPGSRSFIQKQLSACLSGGVHSNCMPKQAPYMKWPQRMLKISSGRIALTDFGSHMEAHYAALSYCWGTREELKKNPPFVANDATYDRLKTGIPFSELPLTVRQAVKVCLTLNIAYIWVDALCIIQDDPSDWEREAKKMATVYSMAKITIIAASSTSCHSGFIAQDIPTHILNTPLPPPLRLVAQRETVSGFHCARYSGTDSISTRGWTYQEEFLSTRHVKFTHNDVQWWCNHSKVCMCGQPTFEEDREPGSSIDERWCDVVTNFSARQLSHVADKLPAISGLIRKLAPEICPSYDIALNSYLAGVWAHRLLTGTKFNDLMWANTDGSGKRPDVYVAPSFSWASITGRVSFMRQPVLEQLCHVLDASTTLTSQVLDADRFGRVSTGFLTLRGPLIPCIVRSLEGSRQPEVNFLADMPLKSVSPMTCNFDCSVTPGELTNGDVVLHRSSLARFPTFDEVPAHVLLVYHRDEARDIHEKGMYLSGLLLGRPLSGQGYERIAYLRAVGNDGVELSDLERWIAAVTLH</sequence>
<proteinExistence type="predicted"/>
<dbReference type="PANTHER" id="PTHR33112">
    <property type="entry name" value="DOMAIN PROTEIN, PUTATIVE-RELATED"/>
    <property type="match status" value="1"/>
</dbReference>
<dbReference type="AlphaFoldDB" id="A0AAE0NA77"/>
<dbReference type="PANTHER" id="PTHR33112:SF9">
    <property type="entry name" value="HETEROKARYON INCOMPATIBILITY DOMAIN-CONTAINING PROTEIN"/>
    <property type="match status" value="1"/>
</dbReference>
<evidence type="ECO:0000259" key="1">
    <source>
        <dbReference type="Pfam" id="PF06985"/>
    </source>
</evidence>
<evidence type="ECO:0000313" key="3">
    <source>
        <dbReference type="Proteomes" id="UP001287356"/>
    </source>
</evidence>
<accession>A0AAE0NA77</accession>
<organism evidence="2 3">
    <name type="scientific">Lasiosphaeria ovina</name>
    <dbReference type="NCBI Taxonomy" id="92902"/>
    <lineage>
        <taxon>Eukaryota</taxon>
        <taxon>Fungi</taxon>
        <taxon>Dikarya</taxon>
        <taxon>Ascomycota</taxon>
        <taxon>Pezizomycotina</taxon>
        <taxon>Sordariomycetes</taxon>
        <taxon>Sordariomycetidae</taxon>
        <taxon>Sordariales</taxon>
        <taxon>Lasiosphaeriaceae</taxon>
        <taxon>Lasiosphaeria</taxon>
    </lineage>
</organism>
<feature type="domain" description="Heterokaryon incompatibility" evidence="1">
    <location>
        <begin position="187"/>
        <end position="339"/>
    </location>
</feature>
<keyword evidence="3" id="KW-1185">Reference proteome</keyword>
<dbReference type="InterPro" id="IPR010730">
    <property type="entry name" value="HET"/>
</dbReference>
<dbReference type="Proteomes" id="UP001287356">
    <property type="component" value="Unassembled WGS sequence"/>
</dbReference>
<dbReference type="Pfam" id="PF06985">
    <property type="entry name" value="HET"/>
    <property type="match status" value="1"/>
</dbReference>
<name>A0AAE0NA77_9PEZI</name>
<gene>
    <name evidence="2" type="ORF">B0T24DRAFT_572166</name>
</gene>
<protein>
    <submittedName>
        <fullName evidence="2">Heterokaryon incompatibility protein-domain-containing protein</fullName>
    </submittedName>
</protein>
<reference evidence="2" key="1">
    <citation type="journal article" date="2023" name="Mol. Phylogenet. Evol.">
        <title>Genome-scale phylogeny and comparative genomics of the fungal order Sordariales.</title>
        <authorList>
            <person name="Hensen N."/>
            <person name="Bonometti L."/>
            <person name="Westerberg I."/>
            <person name="Brannstrom I.O."/>
            <person name="Guillou S."/>
            <person name="Cros-Aarteil S."/>
            <person name="Calhoun S."/>
            <person name="Haridas S."/>
            <person name="Kuo A."/>
            <person name="Mondo S."/>
            <person name="Pangilinan J."/>
            <person name="Riley R."/>
            <person name="LaButti K."/>
            <person name="Andreopoulos B."/>
            <person name="Lipzen A."/>
            <person name="Chen C."/>
            <person name="Yan M."/>
            <person name="Daum C."/>
            <person name="Ng V."/>
            <person name="Clum A."/>
            <person name="Steindorff A."/>
            <person name="Ohm R.A."/>
            <person name="Martin F."/>
            <person name="Silar P."/>
            <person name="Natvig D.O."/>
            <person name="Lalanne C."/>
            <person name="Gautier V."/>
            <person name="Ament-Velasquez S.L."/>
            <person name="Kruys A."/>
            <person name="Hutchinson M.I."/>
            <person name="Powell A.J."/>
            <person name="Barry K."/>
            <person name="Miller A.N."/>
            <person name="Grigoriev I.V."/>
            <person name="Debuchy R."/>
            <person name="Gladieux P."/>
            <person name="Hiltunen Thoren M."/>
            <person name="Johannesson H."/>
        </authorList>
    </citation>
    <scope>NUCLEOTIDE SEQUENCE</scope>
    <source>
        <strain evidence="2">CBS 958.72</strain>
    </source>
</reference>
<evidence type="ECO:0000313" key="2">
    <source>
        <dbReference type="EMBL" id="KAK3375778.1"/>
    </source>
</evidence>
<reference evidence="2" key="2">
    <citation type="submission" date="2023-06" db="EMBL/GenBank/DDBJ databases">
        <authorList>
            <consortium name="Lawrence Berkeley National Laboratory"/>
            <person name="Haridas S."/>
            <person name="Hensen N."/>
            <person name="Bonometti L."/>
            <person name="Westerberg I."/>
            <person name="Brannstrom I.O."/>
            <person name="Guillou S."/>
            <person name="Cros-Aarteil S."/>
            <person name="Calhoun S."/>
            <person name="Kuo A."/>
            <person name="Mondo S."/>
            <person name="Pangilinan J."/>
            <person name="Riley R."/>
            <person name="Labutti K."/>
            <person name="Andreopoulos B."/>
            <person name="Lipzen A."/>
            <person name="Chen C."/>
            <person name="Yanf M."/>
            <person name="Daum C."/>
            <person name="Ng V."/>
            <person name="Clum A."/>
            <person name="Steindorff A."/>
            <person name="Ohm R."/>
            <person name="Martin F."/>
            <person name="Silar P."/>
            <person name="Natvig D."/>
            <person name="Lalanne C."/>
            <person name="Gautier V."/>
            <person name="Ament-Velasquez S.L."/>
            <person name="Kruys A."/>
            <person name="Hutchinson M.I."/>
            <person name="Powell A.J."/>
            <person name="Barry K."/>
            <person name="Miller A.N."/>
            <person name="Grigoriev I.V."/>
            <person name="Debuchy R."/>
            <person name="Gladieux P."/>
            <person name="Thoren M.H."/>
            <person name="Johannesson H."/>
        </authorList>
    </citation>
    <scope>NUCLEOTIDE SEQUENCE</scope>
    <source>
        <strain evidence="2">CBS 958.72</strain>
    </source>
</reference>
<dbReference type="EMBL" id="JAULSN010000003">
    <property type="protein sequence ID" value="KAK3375778.1"/>
    <property type="molecule type" value="Genomic_DNA"/>
</dbReference>
<comment type="caution">
    <text evidence="2">The sequence shown here is derived from an EMBL/GenBank/DDBJ whole genome shotgun (WGS) entry which is preliminary data.</text>
</comment>